<protein>
    <submittedName>
        <fullName evidence="3">Enoyl-CoA hydratase</fullName>
    </submittedName>
</protein>
<dbReference type="AlphaFoldDB" id="A0AA48RDM7"/>
<dbReference type="KEGG" id="bayd:BSPP4475_07020"/>
<dbReference type="CDD" id="cd06558">
    <property type="entry name" value="crotonase-like"/>
    <property type="match status" value="1"/>
</dbReference>
<gene>
    <name evidence="3" type="ORF">BSPP4475_07020</name>
</gene>
<dbReference type="SUPFAM" id="SSF52096">
    <property type="entry name" value="ClpP/crotonase"/>
    <property type="match status" value="1"/>
</dbReference>
<dbReference type="InterPro" id="IPR001753">
    <property type="entry name" value="Enoyl-CoA_hydra/iso"/>
</dbReference>
<sequence>MEHGQDMPILTDLREGIWTITLNRPRVLNALTLEMFSLLQEAIARAAAEPAVEVVLLRGAGGNFCSGADLSILGALRDPAQADESLTVINAFLTQLHHMPKPVIALVEGAAVGAGLNLALHADFVIAARDAVLQEPFVQIGLTTDFGGTYLLPRLVGMAQAKRLALLGEKISGSEAERIGLIYKAVDAAEIEQEAQQLISALLRLPRHALAVTKAGLTACLEKNLEQSLAWEKEQQPKLIMHPAFESLVQAKRKRM</sequence>
<dbReference type="RefSeq" id="WP_304415296.1">
    <property type="nucleotide sequence ID" value="NZ_OY569118.1"/>
</dbReference>
<dbReference type="Gene3D" id="3.90.226.10">
    <property type="entry name" value="2-enoyl-CoA Hydratase, Chain A, domain 1"/>
    <property type="match status" value="1"/>
</dbReference>
<dbReference type="InterPro" id="IPR018376">
    <property type="entry name" value="Enoyl-CoA_hyd/isom_CS"/>
</dbReference>
<dbReference type="GO" id="GO:0003824">
    <property type="term" value="F:catalytic activity"/>
    <property type="evidence" value="ECO:0007669"/>
    <property type="project" value="InterPro"/>
</dbReference>
<evidence type="ECO:0000313" key="3">
    <source>
        <dbReference type="EMBL" id="CAJ1002058.1"/>
    </source>
</evidence>
<dbReference type="InterPro" id="IPR029045">
    <property type="entry name" value="ClpP/crotonase-like_dom_sf"/>
</dbReference>
<keyword evidence="4" id="KW-1185">Reference proteome</keyword>
<dbReference type="Proteomes" id="UP001189619">
    <property type="component" value="Chromosome"/>
</dbReference>
<evidence type="ECO:0000313" key="4">
    <source>
        <dbReference type="Proteomes" id="UP001189619"/>
    </source>
</evidence>
<dbReference type="EMBL" id="OY569118">
    <property type="protein sequence ID" value="CAJ1002058.1"/>
    <property type="molecule type" value="Genomic_DNA"/>
</dbReference>
<dbReference type="PANTHER" id="PTHR43802">
    <property type="entry name" value="ENOYL-COA HYDRATASE"/>
    <property type="match status" value="1"/>
</dbReference>
<dbReference type="PROSITE" id="PS00166">
    <property type="entry name" value="ENOYL_COA_HYDRATASE"/>
    <property type="match status" value="1"/>
</dbReference>
<dbReference type="PANTHER" id="PTHR43802:SF1">
    <property type="entry name" value="IP11341P-RELATED"/>
    <property type="match status" value="1"/>
</dbReference>
<reference evidence="3" key="1">
    <citation type="submission" date="2023-07" db="EMBL/GenBank/DDBJ databases">
        <authorList>
            <person name="Ivanov I."/>
            <person name="Teneva D."/>
            <person name="Stoikov I."/>
        </authorList>
    </citation>
    <scope>NUCLEOTIDE SEQUENCE</scope>
    <source>
        <strain evidence="3">4475</strain>
    </source>
</reference>
<organism evidence="3 4">
    <name type="scientific">Brevibacillus aydinogluensis</name>
    <dbReference type="NCBI Taxonomy" id="927786"/>
    <lineage>
        <taxon>Bacteria</taxon>
        <taxon>Bacillati</taxon>
        <taxon>Bacillota</taxon>
        <taxon>Bacilli</taxon>
        <taxon>Bacillales</taxon>
        <taxon>Paenibacillaceae</taxon>
        <taxon>Brevibacillus</taxon>
    </lineage>
</organism>
<name>A0AA48RDM7_9BACL</name>
<comment type="similarity">
    <text evidence="1 2">Belongs to the enoyl-CoA hydratase/isomerase family.</text>
</comment>
<proteinExistence type="inferred from homology"/>
<evidence type="ECO:0000256" key="1">
    <source>
        <dbReference type="ARBA" id="ARBA00005254"/>
    </source>
</evidence>
<evidence type="ECO:0000256" key="2">
    <source>
        <dbReference type="RuleBase" id="RU003707"/>
    </source>
</evidence>
<accession>A0AA48RDM7</accession>
<dbReference type="Pfam" id="PF00378">
    <property type="entry name" value="ECH_1"/>
    <property type="match status" value="1"/>
</dbReference>